<reference evidence="1" key="1">
    <citation type="submission" date="2022-10" db="EMBL/GenBank/DDBJ databases">
        <title>The complete genomes of actinobacterial strains from the NBC collection.</title>
        <authorList>
            <person name="Joergensen T.S."/>
            <person name="Alvarez Arevalo M."/>
            <person name="Sterndorff E.B."/>
            <person name="Faurdal D."/>
            <person name="Vuksanovic O."/>
            <person name="Mourched A.-S."/>
            <person name="Charusanti P."/>
            <person name="Shaw S."/>
            <person name="Blin K."/>
            <person name="Weber T."/>
        </authorList>
    </citation>
    <scope>NUCLEOTIDE SEQUENCE</scope>
    <source>
        <strain evidence="1">NBC_01436</strain>
    </source>
</reference>
<keyword evidence="2" id="KW-1185">Reference proteome</keyword>
<organism evidence="1 2">
    <name type="scientific">Streptomyces anulatus</name>
    <name type="common">Streptomyces chrysomallus</name>
    <dbReference type="NCBI Taxonomy" id="1892"/>
    <lineage>
        <taxon>Bacteria</taxon>
        <taxon>Bacillati</taxon>
        <taxon>Actinomycetota</taxon>
        <taxon>Actinomycetes</taxon>
        <taxon>Kitasatosporales</taxon>
        <taxon>Streptomycetaceae</taxon>
        <taxon>Streptomyces</taxon>
    </lineage>
</organism>
<dbReference type="EMBL" id="CP109491">
    <property type="protein sequence ID" value="WUX38657.1"/>
    <property type="molecule type" value="Genomic_DNA"/>
</dbReference>
<gene>
    <name evidence="1" type="ORF">OG367_21505</name>
</gene>
<evidence type="ECO:0000313" key="2">
    <source>
        <dbReference type="Proteomes" id="UP001431926"/>
    </source>
</evidence>
<evidence type="ECO:0000313" key="1">
    <source>
        <dbReference type="EMBL" id="WUX38657.1"/>
    </source>
</evidence>
<evidence type="ECO:0008006" key="3">
    <source>
        <dbReference type="Google" id="ProtNLM"/>
    </source>
</evidence>
<accession>A0ABZ1ZMB5</accession>
<dbReference type="Proteomes" id="UP001431926">
    <property type="component" value="Chromosome"/>
</dbReference>
<sequence length="255" mass="28027">MSLCPSPDVFTRICRSVEQRYDQGQPLCSGSGAPMEPPCGPAGISLDDLRSQALRAEPGHPDRIAHWRHLAGHIRQNQEDEGEDEGGRSWTLVAVWLLAPRLRGAAYALSRRTGAEHADVCSALLQGMLEGVRTLGRADTSLAEQHLADAAFAAAWRTGRRSPEETPVGEWVSVQEPEWPDLLTITADEVVRVEEMSRTLAQQAQGERLGSLAYRLGLLDHVRQVRQRGRRRAGPRVQTAVSGQLGLFEMRGSAR</sequence>
<name>A0ABZ1ZMB5_STRAQ</name>
<proteinExistence type="predicted"/>
<dbReference type="RefSeq" id="WP_329357078.1">
    <property type="nucleotide sequence ID" value="NZ_CP109490.1"/>
</dbReference>
<protein>
    <recommendedName>
        <fullName evidence="3">Sigma-70 family RNA polymerase sigma factor</fullName>
    </recommendedName>
</protein>